<comment type="similarity">
    <text evidence="3">In the N-terminal section; belongs to the NADH:flavin oxidoreductase/NADH oxidase family.</text>
</comment>
<dbReference type="Pfam" id="PF07992">
    <property type="entry name" value="Pyr_redox_2"/>
    <property type="match status" value="1"/>
</dbReference>
<dbReference type="Gene3D" id="3.40.50.720">
    <property type="entry name" value="NAD(P)-binding Rossmann-like Domain"/>
    <property type="match status" value="1"/>
</dbReference>
<keyword evidence="5" id="KW-0288">FMN</keyword>
<organism evidence="12 13">
    <name type="scientific">Thermosipho melanesiensis</name>
    <dbReference type="NCBI Taxonomy" id="46541"/>
    <lineage>
        <taxon>Bacteria</taxon>
        <taxon>Thermotogati</taxon>
        <taxon>Thermotogota</taxon>
        <taxon>Thermotogae</taxon>
        <taxon>Thermotogales</taxon>
        <taxon>Fervidobacteriaceae</taxon>
        <taxon>Thermosipho</taxon>
    </lineage>
</organism>
<evidence type="ECO:0000256" key="9">
    <source>
        <dbReference type="ARBA" id="ARBA00023014"/>
    </source>
</evidence>
<dbReference type="InterPro" id="IPR001155">
    <property type="entry name" value="OxRdtase_FMN_N"/>
</dbReference>
<dbReference type="InterPro" id="IPR036188">
    <property type="entry name" value="FAD/NAD-bd_sf"/>
</dbReference>
<feature type="domain" description="FAD/NAD(P)-binding" evidence="11">
    <location>
        <begin position="365"/>
        <end position="598"/>
    </location>
</feature>
<evidence type="ECO:0000256" key="5">
    <source>
        <dbReference type="ARBA" id="ARBA00022643"/>
    </source>
</evidence>
<evidence type="ECO:0000259" key="11">
    <source>
        <dbReference type="Pfam" id="PF07992"/>
    </source>
</evidence>
<evidence type="ECO:0000256" key="2">
    <source>
        <dbReference type="ARBA" id="ARBA00001966"/>
    </source>
</evidence>
<evidence type="ECO:0000256" key="8">
    <source>
        <dbReference type="ARBA" id="ARBA00023004"/>
    </source>
</evidence>
<keyword evidence="6" id="KW-0479">Metal-binding</keyword>
<dbReference type="Gene3D" id="3.50.50.60">
    <property type="entry name" value="FAD/NAD(P)-binding domain"/>
    <property type="match status" value="1"/>
</dbReference>
<evidence type="ECO:0000259" key="10">
    <source>
        <dbReference type="Pfam" id="PF00724"/>
    </source>
</evidence>
<protein>
    <submittedName>
        <fullName evidence="12">NADH:flavin oxidoreductase</fullName>
    </submittedName>
</protein>
<dbReference type="Proteomes" id="UP000185490">
    <property type="component" value="Chromosome"/>
</dbReference>
<comment type="cofactor">
    <cofactor evidence="2">
        <name>[4Fe-4S] cluster</name>
        <dbReference type="ChEBI" id="CHEBI:49883"/>
    </cofactor>
</comment>
<gene>
    <name evidence="12" type="ORF">BW47_00070</name>
</gene>
<dbReference type="PANTHER" id="PTHR42917">
    <property type="entry name" value="2,4-DIENOYL-COA REDUCTASE"/>
    <property type="match status" value="1"/>
</dbReference>
<evidence type="ECO:0000256" key="3">
    <source>
        <dbReference type="ARBA" id="ARBA00011048"/>
    </source>
</evidence>
<dbReference type="SUPFAM" id="SSF51905">
    <property type="entry name" value="FAD/NAD(P)-binding domain"/>
    <property type="match status" value="1"/>
</dbReference>
<dbReference type="InterPro" id="IPR051793">
    <property type="entry name" value="NADH:flavin_oxidoreductase"/>
</dbReference>
<keyword evidence="9" id="KW-0411">Iron-sulfur</keyword>
<evidence type="ECO:0000256" key="7">
    <source>
        <dbReference type="ARBA" id="ARBA00023002"/>
    </source>
</evidence>
<keyword evidence="7" id="KW-0560">Oxidoreductase</keyword>
<keyword evidence="13" id="KW-1185">Reference proteome</keyword>
<proteinExistence type="inferred from homology"/>
<dbReference type="PANTHER" id="PTHR42917:SF2">
    <property type="entry name" value="2,4-DIENOYL-COA REDUCTASE [(2E)-ENOYL-COA-PRODUCING]"/>
    <property type="match status" value="1"/>
</dbReference>
<sequence>MRFGNFETKNYIFMAPIKTALATPKTGLITDEQIKYYENKAKGGVGTIIFEPISVLPNGKEHPKQTMLNTDAHIEGLKRLVDTLHKYDTKLVVHLNHAGRAANPKASGEVVAPSSVICPSTGQTPRELTQKEIWEIIHAFKENALRAQEAGADAIEIQFGHGYIVHQFYSERMNKRKDEYGKDKLKFAKELLSAITSEIKIPLFLRISGSEFVDGGITLEELSRIFLLAQEFGVSVIHVGWGNACDSAPWYYNHMSLPLKVMDDKLREIRNLTSLPIIAVGRMQKDERYKKLMDDKVIDGVVFGRQLIIDPGFPKKILSNSDDYIRCGSCLQGCLGNVKAGREIGCIANPEVHSSFNSKTSTNRKKVAIVGGGPAGLFAGLYLKKKNYDVTIFEKNSYLGGQWVLAYKSPGKLSMKDTLEDLIKKAKKELKIRLNTEATLDTFRSEKFEIIIVATGAKPFVPNIPGLENFITGFDFFNGKKVDGEKVLIIGGGLIGLEVAEALIIEGKKVTVVEMLEQVGRGMEIVASKLFQKNYAPKISIYTNTLVKEINGKNVVAQTKDGREFSLGEFDSIIVTAGTKPENKLYEELSREFKNVYLIGDAAKIGQIIDAVQDAFELAEEI</sequence>
<dbReference type="Gene3D" id="3.20.20.70">
    <property type="entry name" value="Aldolase class I"/>
    <property type="match status" value="1"/>
</dbReference>
<accession>A0ABM6GC91</accession>
<dbReference type="PRINTS" id="PR00469">
    <property type="entry name" value="PNDRDTASEII"/>
</dbReference>
<evidence type="ECO:0000256" key="1">
    <source>
        <dbReference type="ARBA" id="ARBA00001917"/>
    </source>
</evidence>
<dbReference type="SUPFAM" id="SSF51395">
    <property type="entry name" value="FMN-linked oxidoreductases"/>
    <property type="match status" value="1"/>
</dbReference>
<dbReference type="EMBL" id="CP007389">
    <property type="protein sequence ID" value="APT73097.1"/>
    <property type="molecule type" value="Genomic_DNA"/>
</dbReference>
<evidence type="ECO:0000256" key="6">
    <source>
        <dbReference type="ARBA" id="ARBA00022723"/>
    </source>
</evidence>
<comment type="cofactor">
    <cofactor evidence="1">
        <name>FMN</name>
        <dbReference type="ChEBI" id="CHEBI:58210"/>
    </cofactor>
</comment>
<name>A0ABM6GC91_9BACT</name>
<evidence type="ECO:0000313" key="13">
    <source>
        <dbReference type="Proteomes" id="UP000185490"/>
    </source>
</evidence>
<evidence type="ECO:0000256" key="4">
    <source>
        <dbReference type="ARBA" id="ARBA00022630"/>
    </source>
</evidence>
<keyword evidence="8" id="KW-0408">Iron</keyword>
<dbReference type="InterPro" id="IPR013785">
    <property type="entry name" value="Aldolase_TIM"/>
</dbReference>
<dbReference type="Pfam" id="PF00724">
    <property type="entry name" value="Oxidored_FMN"/>
    <property type="match status" value="1"/>
</dbReference>
<keyword evidence="4" id="KW-0285">Flavoprotein</keyword>
<reference evidence="12 13" key="1">
    <citation type="submission" date="2014-02" db="EMBL/GenBank/DDBJ databases">
        <title>Diversity of Thermotogales isolates from hydrothermal vents.</title>
        <authorList>
            <person name="Haverkamp T.H.A."/>
            <person name="Lossouarn J."/>
            <person name="Geslin C."/>
            <person name="Nesbo C.L."/>
        </authorList>
    </citation>
    <scope>NUCLEOTIDE SEQUENCE [LARGE SCALE GENOMIC DNA]</scope>
    <source>
        <strain evidence="12 13">431</strain>
    </source>
</reference>
<dbReference type="PRINTS" id="PR00368">
    <property type="entry name" value="FADPNR"/>
</dbReference>
<feature type="domain" description="NADH:flavin oxidoreductase/NADH oxidase N-terminal" evidence="10">
    <location>
        <begin position="2"/>
        <end position="320"/>
    </location>
</feature>
<dbReference type="RefSeq" id="WP_012056250.1">
    <property type="nucleotide sequence ID" value="NZ_CP007389.1"/>
</dbReference>
<evidence type="ECO:0000313" key="12">
    <source>
        <dbReference type="EMBL" id="APT73097.1"/>
    </source>
</evidence>
<dbReference type="CDD" id="cd02803">
    <property type="entry name" value="OYE_like_FMN_family"/>
    <property type="match status" value="1"/>
</dbReference>
<dbReference type="InterPro" id="IPR023753">
    <property type="entry name" value="FAD/NAD-binding_dom"/>
</dbReference>